<evidence type="ECO:0000256" key="5">
    <source>
        <dbReference type="ARBA" id="ARBA00022516"/>
    </source>
</evidence>
<evidence type="ECO:0000256" key="2">
    <source>
        <dbReference type="ARBA" id="ARBA00002923"/>
    </source>
</evidence>
<dbReference type="SUPFAM" id="SSF54211">
    <property type="entry name" value="Ribosomal protein S5 domain 2-like"/>
    <property type="match status" value="2"/>
</dbReference>
<comment type="caution">
    <text evidence="13">The sequence shown here is derived from an EMBL/GenBank/DDBJ whole genome shotgun (WGS) entry which is preliminary data.</text>
</comment>
<feature type="binding site" evidence="12">
    <location>
        <position position="242"/>
    </location>
    <ligand>
        <name>Zn(2+)</name>
        <dbReference type="ChEBI" id="CHEBI:29105"/>
    </ligand>
</feature>
<evidence type="ECO:0000256" key="4">
    <source>
        <dbReference type="ARBA" id="ARBA00012745"/>
    </source>
</evidence>
<keyword evidence="6 12" id="KW-0441">Lipid A biosynthesis</keyword>
<comment type="pathway">
    <text evidence="3 12">Glycolipid biosynthesis; lipid IV(A) biosynthesis; lipid IV(A) from (3R)-3-hydroxytetradecanoyl-[acyl-carrier-protein] and UDP-N-acetyl-alpha-D-glucosamine: step 2/6.</text>
</comment>
<evidence type="ECO:0000256" key="11">
    <source>
        <dbReference type="ARBA" id="ARBA00024535"/>
    </source>
</evidence>
<dbReference type="EC" id="3.5.1.108" evidence="4 12"/>
<dbReference type="PANTHER" id="PTHR33694:SF1">
    <property type="entry name" value="UDP-3-O-ACYL-N-ACETYLGLUCOSAMINE DEACETYLASE 1, MITOCHONDRIAL-RELATED"/>
    <property type="match status" value="1"/>
</dbReference>
<accession>A0AA43MAZ9</accession>
<feature type="binding site" evidence="12">
    <location>
        <position position="238"/>
    </location>
    <ligand>
        <name>Zn(2+)</name>
        <dbReference type="ChEBI" id="CHEBI:29105"/>
    </ligand>
</feature>
<evidence type="ECO:0000256" key="8">
    <source>
        <dbReference type="ARBA" id="ARBA00022801"/>
    </source>
</evidence>
<evidence type="ECO:0000256" key="10">
    <source>
        <dbReference type="ARBA" id="ARBA00023098"/>
    </source>
</evidence>
<dbReference type="InterPro" id="IPR020568">
    <property type="entry name" value="Ribosomal_Su5_D2-typ_SF"/>
</dbReference>
<dbReference type="PANTHER" id="PTHR33694">
    <property type="entry name" value="UDP-3-O-ACYL-N-ACETYLGLUCOSAMINE DEACETYLASE 1, MITOCHONDRIAL-RELATED"/>
    <property type="match status" value="1"/>
</dbReference>
<dbReference type="NCBIfam" id="TIGR00325">
    <property type="entry name" value="lpxC"/>
    <property type="match status" value="1"/>
</dbReference>
<evidence type="ECO:0000256" key="7">
    <source>
        <dbReference type="ARBA" id="ARBA00022723"/>
    </source>
</evidence>
<dbReference type="EMBL" id="JARXYA010000009">
    <property type="protein sequence ID" value="MDH6504497.1"/>
    <property type="molecule type" value="Genomic_DNA"/>
</dbReference>
<proteinExistence type="inferred from homology"/>
<dbReference type="InterPro" id="IPR015870">
    <property type="entry name" value="UDP-acyl_N-AcGlcN_deAcase_N"/>
</dbReference>
<keyword evidence="5 12" id="KW-0444">Lipid biosynthesis</keyword>
<dbReference type="GO" id="GO:0103117">
    <property type="term" value="F:UDP-3-O-acyl-N-acetylglucosamine deacetylase activity"/>
    <property type="evidence" value="ECO:0007669"/>
    <property type="project" value="UniProtKB-UniRule"/>
</dbReference>
<evidence type="ECO:0000313" key="13">
    <source>
        <dbReference type="EMBL" id="MDH6504497.1"/>
    </source>
</evidence>
<dbReference type="Proteomes" id="UP001161160">
    <property type="component" value="Unassembled WGS sequence"/>
</dbReference>
<reference evidence="13" key="1">
    <citation type="submission" date="2023-04" db="EMBL/GenBank/DDBJ databases">
        <title>Genome Encyclopedia of Bacteria and Archaea VI: Functional Genomics of Type Strains.</title>
        <authorList>
            <person name="Whitman W."/>
        </authorList>
    </citation>
    <scope>NUCLEOTIDE SEQUENCE</scope>
    <source>
        <strain evidence="13">Enz.4-51</strain>
    </source>
</reference>
<comment type="cofactor">
    <cofactor evidence="1 12">
        <name>Zn(2+)</name>
        <dbReference type="ChEBI" id="CHEBI:29105"/>
    </cofactor>
</comment>
<dbReference type="InterPro" id="IPR011334">
    <property type="entry name" value="UDP-acyl_GlcNac_deAcase_C"/>
</dbReference>
<comment type="catalytic activity">
    <reaction evidence="11 12">
        <text>a UDP-3-O-[(3R)-3-hydroxyacyl]-N-acetyl-alpha-D-glucosamine + H2O = a UDP-3-O-[(3R)-3-hydroxyacyl]-alpha-D-glucosamine + acetate</text>
        <dbReference type="Rhea" id="RHEA:67816"/>
        <dbReference type="ChEBI" id="CHEBI:15377"/>
        <dbReference type="ChEBI" id="CHEBI:30089"/>
        <dbReference type="ChEBI" id="CHEBI:137740"/>
        <dbReference type="ChEBI" id="CHEBI:173225"/>
        <dbReference type="EC" id="3.5.1.108"/>
    </reaction>
</comment>
<evidence type="ECO:0000256" key="6">
    <source>
        <dbReference type="ARBA" id="ARBA00022556"/>
    </source>
</evidence>
<dbReference type="AlphaFoldDB" id="A0AA43MAZ9"/>
<protein>
    <recommendedName>
        <fullName evidence="4 12">UDP-3-O-acyl-N-acetylglucosamine deacetylase</fullName>
        <shortName evidence="12">UDP-3-O-acyl-GlcNAc deacetylase</shortName>
        <ecNumber evidence="4 12">3.5.1.108</ecNumber>
    </recommendedName>
    <alternativeName>
        <fullName evidence="12">UDP-3-O-[R-3-hydroxymyristoyl]-N-acetylglucosamine deacetylase</fullName>
    </alternativeName>
</protein>
<comment type="function">
    <text evidence="2 12">Catalyzes the hydrolysis of UDP-3-O-myristoyl-N-acetylglucosamine to form UDP-3-O-myristoylglucosamine and acetate, the committed step in lipid A biosynthesis.</text>
</comment>
<keyword evidence="7 12" id="KW-0479">Metal-binding</keyword>
<evidence type="ECO:0000313" key="14">
    <source>
        <dbReference type="Proteomes" id="UP001161160"/>
    </source>
</evidence>
<evidence type="ECO:0000256" key="3">
    <source>
        <dbReference type="ARBA" id="ARBA00005002"/>
    </source>
</evidence>
<dbReference type="GO" id="GO:0009245">
    <property type="term" value="P:lipid A biosynthetic process"/>
    <property type="evidence" value="ECO:0007669"/>
    <property type="project" value="UniProtKB-UniRule"/>
</dbReference>
<dbReference type="GO" id="GO:0016020">
    <property type="term" value="C:membrane"/>
    <property type="evidence" value="ECO:0007669"/>
    <property type="project" value="GOC"/>
</dbReference>
<keyword evidence="14" id="KW-1185">Reference proteome</keyword>
<dbReference type="Pfam" id="PF03331">
    <property type="entry name" value="LpxC"/>
    <property type="match status" value="1"/>
</dbReference>
<feature type="active site" description="Proton donor" evidence="12">
    <location>
        <position position="265"/>
    </location>
</feature>
<evidence type="ECO:0000256" key="1">
    <source>
        <dbReference type="ARBA" id="ARBA00001947"/>
    </source>
</evidence>
<dbReference type="Gene3D" id="3.30.230.20">
    <property type="entry name" value="lpxc deacetylase, domain 1"/>
    <property type="match status" value="1"/>
</dbReference>
<name>A0AA43MAZ9_9BURK</name>
<keyword evidence="9 12" id="KW-0862">Zinc</keyword>
<evidence type="ECO:0000256" key="12">
    <source>
        <dbReference type="HAMAP-Rule" id="MF_00388"/>
    </source>
</evidence>
<feature type="binding site" evidence="12">
    <location>
        <position position="79"/>
    </location>
    <ligand>
        <name>Zn(2+)</name>
        <dbReference type="ChEBI" id="CHEBI:29105"/>
    </ligand>
</feature>
<organism evidence="13 14">
    <name type="scientific">Polynucleobacter sphagniphilus</name>
    <dbReference type="NCBI Taxonomy" id="1743169"/>
    <lineage>
        <taxon>Bacteria</taxon>
        <taxon>Pseudomonadati</taxon>
        <taxon>Pseudomonadota</taxon>
        <taxon>Betaproteobacteria</taxon>
        <taxon>Burkholderiales</taxon>
        <taxon>Burkholderiaceae</taxon>
        <taxon>Polynucleobacter</taxon>
    </lineage>
</organism>
<gene>
    <name evidence="12" type="primary">lpxC</name>
    <name evidence="13" type="ORF">M2127_001822</name>
</gene>
<keyword evidence="8 12" id="KW-0378">Hydrolase</keyword>
<evidence type="ECO:0000256" key="9">
    <source>
        <dbReference type="ARBA" id="ARBA00022833"/>
    </source>
</evidence>
<dbReference type="InterPro" id="IPR004463">
    <property type="entry name" value="UDP-acyl_GlcNac_deAcase"/>
</dbReference>
<sequence>MMMKQRTIATPVKTVGIGLHSGRKVTIAIKPAPINAGVCFVRVDLPDQPVVPATALAVCDTRLASVIQRDGIRISTVEHLLSACAGLGLDNLLIELDGEEVPIMDGSAASFLFLIESAGIVEQDAPRQFVVIKKAVEVCEGDKLARLEPFFGFKLDFTIDFKHPAVDKTGQRFIVDFAEHAYRVEIGRARTFGFAHEVEALREMGLARGGSLDNAIVLDEHRILNNEELRYDDEFVRHKILDAIGDLYLIGHPIVGAYTAIKSGHALNNALLRKLLEDPSAYEISSFPENKAPAAYAQESQPLFF</sequence>
<keyword evidence="10 12" id="KW-0443">Lipid metabolism</keyword>
<dbReference type="Gene3D" id="3.30.1700.10">
    <property type="entry name" value="lpxc deacetylase, domain 2"/>
    <property type="match status" value="1"/>
</dbReference>
<comment type="similarity">
    <text evidence="12">Belongs to the LpxC family.</text>
</comment>
<dbReference type="GO" id="GO:0046872">
    <property type="term" value="F:metal ion binding"/>
    <property type="evidence" value="ECO:0007669"/>
    <property type="project" value="UniProtKB-KW"/>
</dbReference>
<dbReference type="HAMAP" id="MF_00388">
    <property type="entry name" value="LpxC"/>
    <property type="match status" value="1"/>
</dbReference>